<accession>A0A1H0ALY0</accession>
<keyword evidence="10" id="KW-1185">Reference proteome</keyword>
<dbReference type="PANTHER" id="PTHR40074:SF2">
    <property type="entry name" value="O-ACETYLTRANSFERASE WECH"/>
    <property type="match status" value="1"/>
</dbReference>
<protein>
    <submittedName>
        <fullName evidence="9">Membrane-bound acyltransferase YfiQ, involved in biofilm formation</fullName>
    </submittedName>
</protein>
<evidence type="ECO:0000259" key="8">
    <source>
        <dbReference type="Pfam" id="PF01757"/>
    </source>
</evidence>
<dbReference type="InterPro" id="IPR002656">
    <property type="entry name" value="Acyl_transf_3_dom"/>
</dbReference>
<feature type="transmembrane region" description="Helical" evidence="7">
    <location>
        <begin position="149"/>
        <end position="169"/>
    </location>
</feature>
<feature type="transmembrane region" description="Helical" evidence="7">
    <location>
        <begin position="274"/>
        <end position="297"/>
    </location>
</feature>
<feature type="transmembrane region" description="Helical" evidence="7">
    <location>
        <begin position="7"/>
        <end position="24"/>
    </location>
</feature>
<dbReference type="PANTHER" id="PTHR40074">
    <property type="entry name" value="O-ACETYLTRANSFERASE WECH"/>
    <property type="match status" value="1"/>
</dbReference>
<feature type="transmembrane region" description="Helical" evidence="7">
    <location>
        <begin position="215"/>
        <end position="234"/>
    </location>
</feature>
<evidence type="ECO:0000256" key="7">
    <source>
        <dbReference type="SAM" id="Phobius"/>
    </source>
</evidence>
<organism evidence="9 10">
    <name type="scientific">Vreelandella arcis</name>
    <dbReference type="NCBI Taxonomy" id="416873"/>
    <lineage>
        <taxon>Bacteria</taxon>
        <taxon>Pseudomonadati</taxon>
        <taxon>Pseudomonadota</taxon>
        <taxon>Gammaproteobacteria</taxon>
        <taxon>Oceanospirillales</taxon>
        <taxon>Halomonadaceae</taxon>
        <taxon>Vreelandella</taxon>
    </lineage>
</organism>
<reference evidence="10" key="1">
    <citation type="submission" date="2016-10" db="EMBL/GenBank/DDBJ databases">
        <authorList>
            <person name="Varghese N."/>
            <person name="Submissions S."/>
        </authorList>
    </citation>
    <scope>NUCLEOTIDE SEQUENCE [LARGE SCALE GENOMIC DNA]</scope>
    <source>
        <strain evidence="10">CGMCC 1.6494</strain>
    </source>
</reference>
<evidence type="ECO:0000256" key="5">
    <source>
        <dbReference type="ARBA" id="ARBA00022989"/>
    </source>
</evidence>
<evidence type="ECO:0000256" key="4">
    <source>
        <dbReference type="ARBA" id="ARBA00022692"/>
    </source>
</evidence>
<keyword evidence="3" id="KW-1003">Cell membrane</keyword>
<keyword evidence="6 7" id="KW-0472">Membrane</keyword>
<evidence type="ECO:0000256" key="3">
    <source>
        <dbReference type="ARBA" id="ARBA00022475"/>
    </source>
</evidence>
<dbReference type="Proteomes" id="UP000199677">
    <property type="component" value="Unassembled WGS sequence"/>
</dbReference>
<keyword evidence="5 7" id="KW-1133">Transmembrane helix</keyword>
<evidence type="ECO:0000256" key="1">
    <source>
        <dbReference type="ARBA" id="ARBA00004651"/>
    </source>
</evidence>
<feature type="transmembrane region" description="Helical" evidence="7">
    <location>
        <begin position="80"/>
        <end position="99"/>
    </location>
</feature>
<sequence length="344" mass="39906">MQKVEEIFWLRAYGCIAVFLFHLLDRVNNYVDNLVTDFMRIPLVLGTPIFLFIAVFVFAVRYDKAVPEGFLAQRVKYVMLPYFVYGFIYSTAQWVTAWAEGEPVNFWANALHYFVYAGWHGYFLIIAMQFYVGYWLFTRWRLWRLNPVPWFWLACLISMSYWGTAYWLGVDPPGYLLWIAPLGWLYLFFLALVLVRYYPLAPQGVKAQRPKWMKYLAHPACLGVFMVGICLATLAGLPEFTSKEVWVIPFFVLFTLCATRQLKGYVAPNWVRQINVYSFNIYLAHPMFFIVTDLLIAPLALPISLYALILAVVSMVGCILLSNVVNMSRVGAMMFGKQLHVALR</sequence>
<feature type="transmembrane region" description="Helical" evidence="7">
    <location>
        <begin position="175"/>
        <end position="195"/>
    </location>
</feature>
<keyword evidence="4 7" id="KW-0812">Transmembrane</keyword>
<dbReference type="EMBL" id="FNII01000004">
    <property type="protein sequence ID" value="SDN34435.1"/>
    <property type="molecule type" value="Genomic_DNA"/>
</dbReference>
<feature type="transmembrane region" description="Helical" evidence="7">
    <location>
        <begin position="246"/>
        <end position="262"/>
    </location>
</feature>
<dbReference type="Pfam" id="PF01757">
    <property type="entry name" value="Acyl_transf_3"/>
    <property type="match status" value="1"/>
</dbReference>
<feature type="transmembrane region" description="Helical" evidence="7">
    <location>
        <begin position="39"/>
        <end position="60"/>
    </location>
</feature>
<name>A0A1H0ALY0_9GAMM</name>
<feature type="transmembrane region" description="Helical" evidence="7">
    <location>
        <begin position="119"/>
        <end position="137"/>
    </location>
</feature>
<dbReference type="GO" id="GO:0005886">
    <property type="term" value="C:plasma membrane"/>
    <property type="evidence" value="ECO:0007669"/>
    <property type="project" value="UniProtKB-SubCell"/>
</dbReference>
<dbReference type="GO" id="GO:0016413">
    <property type="term" value="F:O-acetyltransferase activity"/>
    <property type="evidence" value="ECO:0007669"/>
    <property type="project" value="TreeGrafter"/>
</dbReference>
<feature type="domain" description="Acyltransferase 3" evidence="8">
    <location>
        <begin position="8"/>
        <end position="322"/>
    </location>
</feature>
<dbReference type="RefSeq" id="WP_089703517.1">
    <property type="nucleotide sequence ID" value="NZ_FNII01000004.1"/>
</dbReference>
<evidence type="ECO:0000256" key="2">
    <source>
        <dbReference type="ARBA" id="ARBA00007400"/>
    </source>
</evidence>
<dbReference type="AlphaFoldDB" id="A0A1H0ALY0"/>
<proteinExistence type="inferred from homology"/>
<keyword evidence="9" id="KW-0012">Acyltransferase</keyword>
<keyword evidence="9" id="KW-0808">Transferase</keyword>
<evidence type="ECO:0000313" key="10">
    <source>
        <dbReference type="Proteomes" id="UP000199677"/>
    </source>
</evidence>
<evidence type="ECO:0000256" key="6">
    <source>
        <dbReference type="ARBA" id="ARBA00023136"/>
    </source>
</evidence>
<gene>
    <name evidence="9" type="ORF">SAMN04487951_104163</name>
</gene>
<dbReference type="GO" id="GO:0009246">
    <property type="term" value="P:enterobacterial common antigen biosynthetic process"/>
    <property type="evidence" value="ECO:0007669"/>
    <property type="project" value="TreeGrafter"/>
</dbReference>
<comment type="similarity">
    <text evidence="2">Belongs to the acyltransferase 3 family.</text>
</comment>
<evidence type="ECO:0000313" key="9">
    <source>
        <dbReference type="EMBL" id="SDN34435.1"/>
    </source>
</evidence>
<feature type="transmembrane region" description="Helical" evidence="7">
    <location>
        <begin position="303"/>
        <end position="325"/>
    </location>
</feature>
<dbReference type="STRING" id="416873.SAMN04487951_104163"/>
<comment type="subcellular location">
    <subcellularLocation>
        <location evidence="1">Cell membrane</location>
        <topology evidence="1">Multi-pass membrane protein</topology>
    </subcellularLocation>
</comment>
<dbReference type="OrthoDB" id="1072135at2"/>